<gene>
    <name evidence="1" type="primary">ubiJ</name>
    <name evidence="3" type="ORF">GCM10007392_12690</name>
</gene>
<dbReference type="PANTHER" id="PTHR38693:SF1">
    <property type="entry name" value="UBIQUINONE BIOSYNTHESIS ACCESSORY FACTOR UBIJ"/>
    <property type="match status" value="1"/>
</dbReference>
<dbReference type="HAMAP" id="MF_02215">
    <property type="entry name" value="UbiJ"/>
    <property type="match status" value="1"/>
</dbReference>
<dbReference type="PANTHER" id="PTHR38693">
    <property type="entry name" value="UBIQUINONE BIOSYNTHESIS PROTEIN UBIJ"/>
    <property type="match status" value="1"/>
</dbReference>
<dbReference type="InterPro" id="IPR003033">
    <property type="entry name" value="SCP2_sterol-bd_dom"/>
</dbReference>
<accession>A0A918K3L6</accession>
<evidence type="ECO:0000313" key="4">
    <source>
        <dbReference type="Proteomes" id="UP000626148"/>
    </source>
</evidence>
<comment type="similarity">
    <text evidence="1">Belongs to the UbiJ family.</text>
</comment>
<dbReference type="RefSeq" id="WP_189607678.1">
    <property type="nucleotide sequence ID" value="NZ_BMXR01000003.1"/>
</dbReference>
<sequence>MSLLALPLQTVINRALEYDPVARRRLTTLVGKTLMLETSEPSLTLALTIDGDEHQARVLVDFSRPDEVHARVSGRASDLFAVLRAQDRTQAMMAHHIDIQGDTRTFFTLQDILSDLDIDWEMALGDRLGDLPAHLLADGLRFFGGMARAQTRSVDRTLRNYLREESGWLVPASLWRHHAEQVHATRLATDRLAARVARLKQRLERRPDEGDTGR</sequence>
<reference evidence="3" key="1">
    <citation type="journal article" date="2014" name="Int. J. Syst. Evol. Microbiol.">
        <title>Complete genome sequence of Corynebacterium casei LMG S-19264T (=DSM 44701T), isolated from a smear-ripened cheese.</title>
        <authorList>
            <consortium name="US DOE Joint Genome Institute (JGI-PGF)"/>
            <person name="Walter F."/>
            <person name="Albersmeier A."/>
            <person name="Kalinowski J."/>
            <person name="Ruckert C."/>
        </authorList>
    </citation>
    <scope>NUCLEOTIDE SEQUENCE</scope>
    <source>
        <strain evidence="3">KCTC 22169</strain>
    </source>
</reference>
<dbReference type="AlphaFoldDB" id="A0A918K3L6"/>
<dbReference type="InterPro" id="IPR038989">
    <property type="entry name" value="UbiJ"/>
</dbReference>
<evidence type="ECO:0000313" key="3">
    <source>
        <dbReference type="EMBL" id="GGX47317.1"/>
    </source>
</evidence>
<dbReference type="EMBL" id="BMXR01000003">
    <property type="protein sequence ID" value="GGX47317.1"/>
    <property type="molecule type" value="Genomic_DNA"/>
</dbReference>
<feature type="domain" description="SCP2" evidence="2">
    <location>
        <begin position="12"/>
        <end position="113"/>
    </location>
</feature>
<dbReference type="Proteomes" id="UP000626148">
    <property type="component" value="Unassembled WGS sequence"/>
</dbReference>
<comment type="caution">
    <text evidence="3">The sequence shown here is derived from an EMBL/GenBank/DDBJ whole genome shotgun (WGS) entry which is preliminary data.</text>
</comment>
<dbReference type="Pfam" id="PF02036">
    <property type="entry name" value="SCP2"/>
    <property type="match status" value="1"/>
</dbReference>
<proteinExistence type="inferred from homology"/>
<evidence type="ECO:0000259" key="2">
    <source>
        <dbReference type="Pfam" id="PF02036"/>
    </source>
</evidence>
<dbReference type="GO" id="GO:0005737">
    <property type="term" value="C:cytoplasm"/>
    <property type="evidence" value="ECO:0007669"/>
    <property type="project" value="UniProtKB-SubCell"/>
</dbReference>
<dbReference type="SUPFAM" id="SSF55718">
    <property type="entry name" value="SCP-like"/>
    <property type="match status" value="1"/>
</dbReference>
<comment type="subcellular location">
    <subcellularLocation>
        <location evidence="1">Cytoplasm</location>
    </subcellularLocation>
</comment>
<dbReference type="InterPro" id="IPR036527">
    <property type="entry name" value="SCP2_sterol-bd_dom_sf"/>
</dbReference>
<protein>
    <recommendedName>
        <fullName evidence="1">Ubiquinone biosynthesis accessory factor UbiJ</fullName>
    </recommendedName>
</protein>
<reference evidence="3" key="2">
    <citation type="submission" date="2020-09" db="EMBL/GenBank/DDBJ databases">
        <authorList>
            <person name="Sun Q."/>
            <person name="Kim S."/>
        </authorList>
    </citation>
    <scope>NUCLEOTIDE SEQUENCE</scope>
    <source>
        <strain evidence="3">KCTC 22169</strain>
    </source>
</reference>
<dbReference type="GO" id="GO:0006744">
    <property type="term" value="P:ubiquinone biosynthetic process"/>
    <property type="evidence" value="ECO:0007669"/>
    <property type="project" value="UniProtKB-UniRule"/>
</dbReference>
<comment type="function">
    <text evidence="1">Required for ubiquinone (coenzyme Q) biosynthesis. Binds hydrophobic ubiquinone biosynthetic intermediates via its SCP2 domain and is essential for the stability of the Ubi complex. May constitute a docking platform where Ubi enzymes assemble and access their SCP2-bound polyprenyl substrates.</text>
</comment>
<name>A0A918K3L6_9GAMM</name>
<keyword evidence="4" id="KW-1185">Reference proteome</keyword>
<keyword evidence="1" id="KW-0963">Cytoplasm</keyword>
<organism evidence="3 4">
    <name type="scientific">Saccharospirillum salsuginis</name>
    <dbReference type="NCBI Taxonomy" id="418750"/>
    <lineage>
        <taxon>Bacteria</taxon>
        <taxon>Pseudomonadati</taxon>
        <taxon>Pseudomonadota</taxon>
        <taxon>Gammaproteobacteria</taxon>
        <taxon>Oceanospirillales</taxon>
        <taxon>Saccharospirillaceae</taxon>
        <taxon>Saccharospirillum</taxon>
    </lineage>
</organism>
<comment type="pathway">
    <text evidence="1">Cofactor biosynthesis; ubiquinone biosynthesis.</text>
</comment>
<evidence type="ECO:0000256" key="1">
    <source>
        <dbReference type="HAMAP-Rule" id="MF_02215"/>
    </source>
</evidence>
<keyword evidence="1" id="KW-0831">Ubiquinone biosynthesis</keyword>